<keyword evidence="1" id="KW-1133">Transmembrane helix</keyword>
<dbReference type="Proteomes" id="UP000199128">
    <property type="component" value="Unassembled WGS sequence"/>
</dbReference>
<dbReference type="RefSeq" id="WP_078686786.1">
    <property type="nucleotide sequence ID" value="NZ_FNWT01000006.1"/>
</dbReference>
<dbReference type="EMBL" id="FOGP01000002">
    <property type="protein sequence ID" value="SER39524.1"/>
    <property type="molecule type" value="Genomic_DNA"/>
</dbReference>
<accession>A0A1H9NU07</accession>
<evidence type="ECO:0000313" key="4">
    <source>
        <dbReference type="Proteomes" id="UP000199128"/>
    </source>
</evidence>
<reference evidence="3" key="1">
    <citation type="submission" date="2016-10" db="EMBL/GenBank/DDBJ databases">
        <authorList>
            <person name="de Groot N.N."/>
        </authorList>
    </citation>
    <scope>NUCLEOTIDE SEQUENCE [LARGE SCALE GENOMIC DNA]</scope>
    <source>
        <strain evidence="3">KHGC19</strain>
    </source>
</reference>
<feature type="transmembrane region" description="Helical" evidence="1">
    <location>
        <begin position="154"/>
        <end position="175"/>
    </location>
</feature>
<evidence type="ECO:0000313" key="5">
    <source>
        <dbReference type="Proteomes" id="UP000199135"/>
    </source>
</evidence>
<keyword evidence="1" id="KW-0472">Membrane</keyword>
<dbReference type="EMBL" id="FNWT01000006">
    <property type="protein sequence ID" value="SEH58012.1"/>
    <property type="molecule type" value="Genomic_DNA"/>
</dbReference>
<keyword evidence="5" id="KW-1185">Reference proteome</keyword>
<dbReference type="AlphaFoldDB" id="A0A1H9NU07"/>
<organism evidence="3 4">
    <name type="scientific">Parafannyhessea umbonata</name>
    <dbReference type="NCBI Taxonomy" id="604330"/>
    <lineage>
        <taxon>Bacteria</taxon>
        <taxon>Bacillati</taxon>
        <taxon>Actinomycetota</taxon>
        <taxon>Coriobacteriia</taxon>
        <taxon>Coriobacteriales</taxon>
        <taxon>Atopobiaceae</taxon>
        <taxon>Parafannyhessea</taxon>
    </lineage>
</organism>
<keyword evidence="1" id="KW-0812">Transmembrane</keyword>
<feature type="transmembrane region" description="Helical" evidence="1">
    <location>
        <begin position="45"/>
        <end position="66"/>
    </location>
</feature>
<evidence type="ECO:0000313" key="3">
    <source>
        <dbReference type="EMBL" id="SER39524.1"/>
    </source>
</evidence>
<gene>
    <name evidence="3" type="ORF">SAMN05216446_0588</name>
    <name evidence="2" type="ORF">SAMN05216447_10643</name>
</gene>
<protein>
    <submittedName>
        <fullName evidence="3">Uncharacterized protein</fullName>
    </submittedName>
</protein>
<feature type="transmembrane region" description="Helical" evidence="1">
    <location>
        <begin position="121"/>
        <end position="142"/>
    </location>
</feature>
<sequence>MSDANQPRTVSQSAKNNGLDISSLVLTAILVAAGIILNITLGNALAVTGIKPQFVIASYCLAVLLIRPKTSQAVVLGLISAAIIQVSTSIPGLNFLTESAGALVMAAIVNGTSGEGRVVPLVGAFCATLVSGLLFAACGTLIMGADIATVVVKLPIVLGTAVFNAIVVQALYLPLKKALKR</sequence>
<evidence type="ECO:0000256" key="1">
    <source>
        <dbReference type="SAM" id="Phobius"/>
    </source>
</evidence>
<proteinExistence type="predicted"/>
<evidence type="ECO:0000313" key="2">
    <source>
        <dbReference type="EMBL" id="SEH58012.1"/>
    </source>
</evidence>
<reference evidence="4 5" key="2">
    <citation type="submission" date="2016-10" db="EMBL/GenBank/DDBJ databases">
        <authorList>
            <person name="Varghese N."/>
            <person name="Submissions S."/>
        </authorList>
    </citation>
    <scope>NUCLEOTIDE SEQUENCE [LARGE SCALE GENOMIC DNA]</scope>
    <source>
        <strain evidence="4">KHGC19</strain>
        <strain evidence="2 5">WCP15</strain>
    </source>
</reference>
<feature type="transmembrane region" description="Helical" evidence="1">
    <location>
        <begin position="73"/>
        <end position="90"/>
    </location>
</feature>
<feature type="transmembrane region" description="Helical" evidence="1">
    <location>
        <begin position="21"/>
        <end position="39"/>
    </location>
</feature>
<dbReference type="Proteomes" id="UP000199135">
    <property type="component" value="Unassembled WGS sequence"/>
</dbReference>
<name>A0A1H9NU07_9ACTN</name>